<feature type="domain" description="Kinesin motor" evidence="8">
    <location>
        <begin position="97"/>
        <end position="558"/>
    </location>
</feature>
<feature type="compositionally biased region" description="Acidic residues" evidence="7">
    <location>
        <begin position="726"/>
        <end position="737"/>
    </location>
</feature>
<dbReference type="Proteomes" id="UP001212997">
    <property type="component" value="Unassembled WGS sequence"/>
</dbReference>
<evidence type="ECO:0000256" key="2">
    <source>
        <dbReference type="ARBA" id="ARBA00022741"/>
    </source>
</evidence>
<dbReference type="SUPFAM" id="SSF52540">
    <property type="entry name" value="P-loop containing nucleoside triphosphate hydrolases"/>
    <property type="match status" value="1"/>
</dbReference>
<feature type="region of interest" description="Disordered" evidence="7">
    <location>
        <begin position="1"/>
        <end position="72"/>
    </location>
</feature>
<name>A0AAD5YFS2_9APHY</name>
<feature type="region of interest" description="Disordered" evidence="7">
    <location>
        <begin position="570"/>
        <end position="633"/>
    </location>
</feature>
<keyword evidence="10" id="KW-1185">Reference proteome</keyword>
<dbReference type="PROSITE" id="PS50067">
    <property type="entry name" value="KINESIN_MOTOR_2"/>
    <property type="match status" value="1"/>
</dbReference>
<dbReference type="GO" id="GO:0007018">
    <property type="term" value="P:microtubule-based movement"/>
    <property type="evidence" value="ECO:0007669"/>
    <property type="project" value="InterPro"/>
</dbReference>
<evidence type="ECO:0000256" key="1">
    <source>
        <dbReference type="ARBA" id="ARBA00022701"/>
    </source>
</evidence>
<feature type="compositionally biased region" description="Low complexity" evidence="7">
    <location>
        <begin position="320"/>
        <end position="331"/>
    </location>
</feature>
<feature type="compositionally biased region" description="Acidic residues" evidence="7">
    <location>
        <begin position="800"/>
        <end position="813"/>
    </location>
</feature>
<dbReference type="GO" id="GO:0008017">
    <property type="term" value="F:microtubule binding"/>
    <property type="evidence" value="ECO:0007669"/>
    <property type="project" value="InterPro"/>
</dbReference>
<feature type="compositionally biased region" description="Low complexity" evidence="7">
    <location>
        <begin position="818"/>
        <end position="832"/>
    </location>
</feature>
<dbReference type="GO" id="GO:0005524">
    <property type="term" value="F:ATP binding"/>
    <property type="evidence" value="ECO:0007669"/>
    <property type="project" value="UniProtKB-UniRule"/>
</dbReference>
<evidence type="ECO:0000256" key="5">
    <source>
        <dbReference type="PROSITE-ProRule" id="PRU00283"/>
    </source>
</evidence>
<protein>
    <recommendedName>
        <fullName evidence="6">Kinesin-like protein</fullName>
    </recommendedName>
</protein>
<dbReference type="GO" id="GO:0003777">
    <property type="term" value="F:microtubule motor activity"/>
    <property type="evidence" value="ECO:0007669"/>
    <property type="project" value="InterPro"/>
</dbReference>
<dbReference type="PROSITE" id="PS00411">
    <property type="entry name" value="KINESIN_MOTOR_1"/>
    <property type="match status" value="1"/>
</dbReference>
<feature type="compositionally biased region" description="Basic and acidic residues" evidence="7">
    <location>
        <begin position="573"/>
        <end position="591"/>
    </location>
</feature>
<gene>
    <name evidence="9" type="ORF">NLI96_g4367</name>
</gene>
<comment type="caution">
    <text evidence="9">The sequence shown here is derived from an EMBL/GenBank/DDBJ whole genome shotgun (WGS) entry which is preliminary data.</text>
</comment>
<reference evidence="9" key="1">
    <citation type="submission" date="2022-07" db="EMBL/GenBank/DDBJ databases">
        <title>Genome Sequence of Physisporinus lineatus.</title>
        <authorList>
            <person name="Buettner E."/>
        </authorList>
    </citation>
    <scope>NUCLEOTIDE SEQUENCE</scope>
    <source>
        <strain evidence="9">VT162</strain>
    </source>
</reference>
<evidence type="ECO:0000256" key="4">
    <source>
        <dbReference type="ARBA" id="ARBA00023175"/>
    </source>
</evidence>
<dbReference type="PANTHER" id="PTHR24115">
    <property type="entry name" value="KINESIN-RELATED"/>
    <property type="match status" value="1"/>
</dbReference>
<keyword evidence="2 5" id="KW-0547">Nucleotide-binding</keyword>
<dbReference type="InterPro" id="IPR027640">
    <property type="entry name" value="Kinesin-like_fam"/>
</dbReference>
<feature type="region of interest" description="Disordered" evidence="7">
    <location>
        <begin position="755"/>
        <end position="873"/>
    </location>
</feature>
<dbReference type="PANTHER" id="PTHR24115:SF1008">
    <property type="entry name" value="KINESIN-LIKE PROTEIN SUBITO"/>
    <property type="match status" value="1"/>
</dbReference>
<keyword evidence="1 6" id="KW-0493">Microtubule</keyword>
<comment type="similarity">
    <text evidence="5 6">Belongs to the TRAFAC class myosin-kinesin ATPase superfamily. Kinesin family.</text>
</comment>
<feature type="compositionally biased region" description="Low complexity" evidence="7">
    <location>
        <begin position="774"/>
        <end position="787"/>
    </location>
</feature>
<feature type="compositionally biased region" description="Acidic residues" evidence="7">
    <location>
        <begin position="613"/>
        <end position="630"/>
    </location>
</feature>
<evidence type="ECO:0000313" key="10">
    <source>
        <dbReference type="Proteomes" id="UP001212997"/>
    </source>
</evidence>
<dbReference type="GO" id="GO:0016887">
    <property type="term" value="F:ATP hydrolysis activity"/>
    <property type="evidence" value="ECO:0007669"/>
    <property type="project" value="TreeGrafter"/>
</dbReference>
<dbReference type="GO" id="GO:0005634">
    <property type="term" value="C:nucleus"/>
    <property type="evidence" value="ECO:0007669"/>
    <property type="project" value="TreeGrafter"/>
</dbReference>
<evidence type="ECO:0000313" key="9">
    <source>
        <dbReference type="EMBL" id="KAJ3486233.1"/>
    </source>
</evidence>
<feature type="compositionally biased region" description="Basic residues" evidence="7">
    <location>
        <begin position="853"/>
        <end position="863"/>
    </location>
</feature>
<sequence length="930" mass="102146">MATKPKTATRASTRTKLAGSASLPTVLPQRTTRSTSKSKEPSPEVVPPTKTTRRKPLANKANSPERTSPVERFTRTKATLSKTSTVVELSNDADREPVKAFLRIRPHLEDEVPPYLEPISDTSVRMMDPSTSSSHSRLSTSGPSIYTFSHVFPPDTNQQDFFSRTTLPLVKDVLQGESGLLFTYGVTNSGKTYTIQGGSAPGSAGILPRTLDVIFNSIEGLQGDGRYRPVRLQGVELADEAPLPPKATKRSQTASPLLADVFEDAVPLSSDTDPTTIKLDRNYEYTIWISYAEVYNEKVYDLFASVDDPALQSSQRSGIPRPTSTLLNLPLPSSQNRPLLVDRKPLTVKQCPLADSDASDSSSAGKYIAGLKQLRVQSAMQAKELLRLGQIHRQVYGTLANSQSSRSHALVTVKVLRVHRGERNDPTSIQTARLTLVDLAGSERTRNTQTSGERLREAGNINKSLMVLGQCMETMRANQRAIARSLGNAVGSGSRLDTRDVKKALAVIPFRHSKLTEILMDYFVGEGRAVMIVNVNPFDTGYDENSHVMKFSALAREVCTTAPTAVARPIPAAKERATKAESRKSGADAPRRKVTISLGGPGRKVSEAHLEVLEEDDEPDDSERDDEDDNPINPFVDALFDEIESLRIKLFEAEMRSAIIEAETREEVMAEMEERMQTMEQISFPTHQVERNEIMMDAKIDMLHRHGVGNLAKPLPSRQPQKMDLSDDIEDDEDEDDEENFFISQGTQDTELISEYEDSRSPSPLAQKGKKPLSAMQSMASGSSSASDIDMETDYHSPDDPSDIDIDDSEPEEPTPAPAKVAKGKATATTSKSKPRKLSRPPSPIFEEDIKPAKKKAQPKRPTRSTSNTLAGLEDELNGLNIQGRDSTTVIPNKAARKAAISHAGPGVEYIPRPGEVDTVKKKKRQLGKK</sequence>
<dbReference type="Pfam" id="PF00225">
    <property type="entry name" value="Kinesin"/>
    <property type="match status" value="1"/>
</dbReference>
<dbReference type="InterPro" id="IPR027417">
    <property type="entry name" value="P-loop_NTPase"/>
</dbReference>
<accession>A0AAD5YFS2</accession>
<feature type="region of interest" description="Disordered" evidence="7">
    <location>
        <begin position="709"/>
        <end position="737"/>
    </location>
</feature>
<evidence type="ECO:0000256" key="3">
    <source>
        <dbReference type="ARBA" id="ARBA00022840"/>
    </source>
</evidence>
<dbReference type="GO" id="GO:0005874">
    <property type="term" value="C:microtubule"/>
    <property type="evidence" value="ECO:0007669"/>
    <property type="project" value="UniProtKB-KW"/>
</dbReference>
<dbReference type="SMART" id="SM00129">
    <property type="entry name" value="KISc"/>
    <property type="match status" value="1"/>
</dbReference>
<dbReference type="InterPro" id="IPR019821">
    <property type="entry name" value="Kinesin_motor_CS"/>
</dbReference>
<evidence type="ECO:0000259" key="8">
    <source>
        <dbReference type="PROSITE" id="PS50067"/>
    </source>
</evidence>
<feature type="region of interest" description="Disordered" evidence="7">
    <location>
        <begin position="901"/>
        <end position="930"/>
    </location>
</feature>
<feature type="binding site" evidence="5">
    <location>
        <begin position="185"/>
        <end position="192"/>
    </location>
    <ligand>
        <name>ATP</name>
        <dbReference type="ChEBI" id="CHEBI:30616"/>
    </ligand>
</feature>
<keyword evidence="4 5" id="KW-0505">Motor protein</keyword>
<proteinExistence type="inferred from homology"/>
<dbReference type="PRINTS" id="PR00380">
    <property type="entry name" value="KINESINHEAVY"/>
</dbReference>
<dbReference type="AlphaFoldDB" id="A0AAD5YFS2"/>
<feature type="compositionally biased region" description="Low complexity" evidence="7">
    <location>
        <begin position="130"/>
        <end position="140"/>
    </location>
</feature>
<organism evidence="9 10">
    <name type="scientific">Meripilus lineatus</name>
    <dbReference type="NCBI Taxonomy" id="2056292"/>
    <lineage>
        <taxon>Eukaryota</taxon>
        <taxon>Fungi</taxon>
        <taxon>Dikarya</taxon>
        <taxon>Basidiomycota</taxon>
        <taxon>Agaricomycotina</taxon>
        <taxon>Agaricomycetes</taxon>
        <taxon>Polyporales</taxon>
        <taxon>Meripilaceae</taxon>
        <taxon>Meripilus</taxon>
    </lineage>
</organism>
<feature type="region of interest" description="Disordered" evidence="7">
    <location>
        <begin position="121"/>
        <end position="140"/>
    </location>
</feature>
<dbReference type="InterPro" id="IPR001752">
    <property type="entry name" value="Kinesin_motor_dom"/>
</dbReference>
<feature type="region of interest" description="Disordered" evidence="7">
    <location>
        <begin position="312"/>
        <end position="331"/>
    </location>
</feature>
<dbReference type="Gene3D" id="3.40.850.10">
    <property type="entry name" value="Kinesin motor domain"/>
    <property type="match status" value="1"/>
</dbReference>
<dbReference type="EMBL" id="JANAWD010000127">
    <property type="protein sequence ID" value="KAJ3486233.1"/>
    <property type="molecule type" value="Genomic_DNA"/>
</dbReference>
<keyword evidence="3 5" id="KW-0067">ATP-binding</keyword>
<dbReference type="InterPro" id="IPR036961">
    <property type="entry name" value="Kinesin_motor_dom_sf"/>
</dbReference>
<dbReference type="GO" id="GO:0005871">
    <property type="term" value="C:kinesin complex"/>
    <property type="evidence" value="ECO:0007669"/>
    <property type="project" value="TreeGrafter"/>
</dbReference>
<evidence type="ECO:0000256" key="7">
    <source>
        <dbReference type="SAM" id="MobiDB-lite"/>
    </source>
</evidence>
<evidence type="ECO:0000256" key="6">
    <source>
        <dbReference type="RuleBase" id="RU000394"/>
    </source>
</evidence>
<feature type="compositionally biased region" description="Basic residues" evidence="7">
    <location>
        <begin position="921"/>
        <end position="930"/>
    </location>
</feature>